<dbReference type="Proteomes" id="UP000315949">
    <property type="component" value="Unassembled WGS sequence"/>
</dbReference>
<reference evidence="3 4" key="1">
    <citation type="submission" date="2019-07" db="EMBL/GenBank/DDBJ databases">
        <title>Luteimonas sp. YD-1 nov., isolated from acidic soil.</title>
        <authorList>
            <person name="Zhou J."/>
        </authorList>
    </citation>
    <scope>NUCLEOTIDE SEQUENCE [LARGE SCALE GENOMIC DNA]</scope>
    <source>
        <strain evidence="3 4">YD-1</strain>
    </source>
</reference>
<protein>
    <submittedName>
        <fullName evidence="3">Uncharacterized protein</fullName>
    </submittedName>
</protein>
<feature type="region of interest" description="Disordered" evidence="1">
    <location>
        <begin position="160"/>
        <end position="204"/>
    </location>
</feature>
<organism evidence="3 4">
    <name type="scientific">Luteimonas wenzhouensis</name>
    <dbReference type="NCBI Taxonomy" id="2599615"/>
    <lineage>
        <taxon>Bacteria</taxon>
        <taxon>Pseudomonadati</taxon>
        <taxon>Pseudomonadota</taxon>
        <taxon>Gammaproteobacteria</taxon>
        <taxon>Lysobacterales</taxon>
        <taxon>Lysobacteraceae</taxon>
        <taxon>Luteimonas</taxon>
    </lineage>
</organism>
<feature type="region of interest" description="Disordered" evidence="1">
    <location>
        <begin position="232"/>
        <end position="261"/>
    </location>
</feature>
<gene>
    <name evidence="3" type="ORF">FQY79_07595</name>
</gene>
<dbReference type="AlphaFoldDB" id="A0A5C5U2A4"/>
<dbReference type="OrthoDB" id="5393649at2"/>
<evidence type="ECO:0000256" key="2">
    <source>
        <dbReference type="SAM" id="SignalP"/>
    </source>
</evidence>
<comment type="caution">
    <text evidence="3">The sequence shown here is derived from an EMBL/GenBank/DDBJ whole genome shotgun (WGS) entry which is preliminary data.</text>
</comment>
<evidence type="ECO:0000256" key="1">
    <source>
        <dbReference type="SAM" id="MobiDB-lite"/>
    </source>
</evidence>
<feature type="chain" id="PRO_5022810655" evidence="2">
    <location>
        <begin position="23"/>
        <end position="261"/>
    </location>
</feature>
<keyword evidence="4" id="KW-1185">Reference proteome</keyword>
<evidence type="ECO:0000313" key="3">
    <source>
        <dbReference type="EMBL" id="TWT19692.1"/>
    </source>
</evidence>
<feature type="signal peptide" evidence="2">
    <location>
        <begin position="1"/>
        <end position="22"/>
    </location>
</feature>
<keyword evidence="2" id="KW-0732">Signal</keyword>
<evidence type="ECO:0000313" key="4">
    <source>
        <dbReference type="Proteomes" id="UP000315949"/>
    </source>
</evidence>
<accession>A0A5C5U2A4</accession>
<proteinExistence type="predicted"/>
<feature type="compositionally biased region" description="Low complexity" evidence="1">
    <location>
        <begin position="160"/>
        <end position="181"/>
    </location>
</feature>
<sequence length="261" mass="27745">MKRLPALLLSSCLLLPSAPAVAASLVRIDIVDREQGRWLPEYRARGEAWIAGTPGHRYAVRLTNTSGERVLAVLSIDGVNAITGQTARPSQPGYVLEPWQSAEIEGWRKSWQDVAAFVFTSPDRSYAARTGRPGNVGTIGVAVFRERAAAPAVSRPPVARAHASPAPAAPAAVQAGPDAYASPSRVPQQLGTGHGPREWSPAGQATFARASRQPAQLTQLRYDAPWALAARGIGPRDTPRAPPPRGPRAFPGGFVPDPPAW</sequence>
<name>A0A5C5U2A4_9GAMM</name>
<dbReference type="EMBL" id="VOHE01000003">
    <property type="protein sequence ID" value="TWT19692.1"/>
    <property type="molecule type" value="Genomic_DNA"/>
</dbReference>
<dbReference type="RefSeq" id="WP_146312315.1">
    <property type="nucleotide sequence ID" value="NZ_VOHE01000003.1"/>
</dbReference>